<organism evidence="1 2">
    <name type="scientific">Plasmodium fragile</name>
    <dbReference type="NCBI Taxonomy" id="5857"/>
    <lineage>
        <taxon>Eukaryota</taxon>
        <taxon>Sar</taxon>
        <taxon>Alveolata</taxon>
        <taxon>Apicomplexa</taxon>
        <taxon>Aconoidasida</taxon>
        <taxon>Haemosporida</taxon>
        <taxon>Plasmodiidae</taxon>
        <taxon>Plasmodium</taxon>
        <taxon>Plasmodium (Plasmodium)</taxon>
    </lineage>
</organism>
<evidence type="ECO:0000313" key="1">
    <source>
        <dbReference type="EMBL" id="KJP86499.1"/>
    </source>
</evidence>
<gene>
    <name evidence="1" type="ORF">AK88_03875</name>
</gene>
<dbReference type="Proteomes" id="UP000054561">
    <property type="component" value="Unassembled WGS sequence"/>
</dbReference>
<dbReference type="EMBL" id="KQ001692">
    <property type="protein sequence ID" value="KJP86499.1"/>
    <property type="molecule type" value="Genomic_DNA"/>
</dbReference>
<accession>A0A0D9QHJ5</accession>
<dbReference type="VEuPathDB" id="PlasmoDB:AK88_03875"/>
<reference evidence="1 2" key="1">
    <citation type="submission" date="2014-03" db="EMBL/GenBank/DDBJ databases">
        <title>The Genome Sequence of Plasmodium fragile nilgiri.</title>
        <authorList>
            <consortium name="The Broad Institute Genomics Platform"/>
            <consortium name="The Broad Institute Genome Sequencing Center for Infectious Disease"/>
            <person name="Neafsey D."/>
            <person name="Duraisingh M."/>
            <person name="Young S.K."/>
            <person name="Zeng Q."/>
            <person name="Gargeya S."/>
            <person name="Abouelleil A."/>
            <person name="Alvarado L."/>
            <person name="Chapman S.B."/>
            <person name="Gainer-Dewar J."/>
            <person name="Goldberg J."/>
            <person name="Griggs A."/>
            <person name="Gujja S."/>
            <person name="Hansen M."/>
            <person name="Howarth C."/>
            <person name="Imamovic A."/>
            <person name="Larimer J."/>
            <person name="Pearson M."/>
            <person name="Poon T.W."/>
            <person name="Priest M."/>
            <person name="Roberts A."/>
            <person name="Saif S."/>
            <person name="Shea T."/>
            <person name="Sykes S."/>
            <person name="Wortman J."/>
            <person name="Nusbaum C."/>
            <person name="Birren B."/>
        </authorList>
    </citation>
    <scope>NUCLEOTIDE SEQUENCE [LARGE SCALE GENOMIC DNA]</scope>
    <source>
        <strain evidence="2">nilgiri</strain>
    </source>
</reference>
<dbReference type="GeneID" id="24269189"/>
<dbReference type="RefSeq" id="XP_012336908.1">
    <property type="nucleotide sequence ID" value="XM_012481485.1"/>
</dbReference>
<evidence type="ECO:0000313" key="2">
    <source>
        <dbReference type="Proteomes" id="UP000054561"/>
    </source>
</evidence>
<dbReference type="OMA" id="CYMNKLL"/>
<sequence length="1874" mass="218712">MEAEGRILERSRELSEILIKSFKNEVGSVNYLNECRNRDCSEFYGAFYLVYSDLIEKDKTLSMFKDHLVFLSFCYMNKLLLKHYHVYPQESKVSIRNSFINILFSLPISFNHELDGSTLHMKEKSVEAVKKKFADVFLNPINLLMSDYLKERDNYMIRFYINCTKNKFAQIFSILCLNNEYVYFRYLYNFLLFFVREFLTRRLSLQGGGSGSDGEYFSTVVHICLNFLREIFYHISNESSSNVHNKQQLNIFRGLIINEANELFEFLSICFYDSLSCRKRGQFELLIECVKDLFFFFPSHLFFNHRGGSNSPLKFLLNLLFVRFAGGANSALSSGVGSHEPPLPLTEFNLLYNSYLSLSQLSCVSPSVQSFLAKLDLEEHLLHIFLSIIEYISRINSKSFIQLDESELMQFLESYFNINLNVLDVTSYSYQKLYIRMIVNLSSIPISNYLHEKNNKKKCLHMYIINVFKNIYHPDVEILANVLSICKNIFENNRDLIYIKNKENELASQKYNIHKIERESMLDQNNEKLFNPDTQFVVSREDLKKLFMLMFVRFMKIPVYSDQNCLNKKMMIDFVHNFINEYNEEWFQTYFRYVREDCMEGDKGEQGLNCCNQTGRRDNTKNLLKQKIFALFRVLVGLNHEVFSIMVEVFCEFFIFYKNINVQNLCNETMKVKDYFVFVLLRVYCELLVFFVNTLKECKGVVTGGDTEVNEEVISFQLLPPGEKEAYLQGILHLRNSLAKRIIGSHAFEETELDRKMQEAVNWKGVQTNWQRADGGEDSNNIEDLKKRKEKVELQIHIINCIQKYGGSPYYEISLECINNLLNCYKEILNGDFMNMCKVSSNFLLFEVKRLQFLSESTYLLHYNKQCAFYMMENLLRNIVQGEETPGSTDSRSDSNTSIELKKNYFAIFTSIISNLKHLVTNDMLEKMLNSFLEFKASNNVFKCNKELCVFLLTLISVLKVGDMNDKVINTYLSVVMEELFVFLTDASKSISSFETLYEFLFGDERKVEIGRTLFDILKIAQTYFCVFSFFKVESRLRGVGEKILGSAGDMDGVAKGILENVRLVENNPFLQMSIELFTRVMFVYPGLNEMLKNCRSFEAHPMLCAEVSYFHLSEREREIASVCARMGKEAISGVSGVGVAGGISAISSVSSVSGLRGVGGAPPKGGKKFSLTVKCLHENMCSVVKRFISEGYMFVYNDTEKLFLEVLSPAFDFSPYHFMAQNVQQVYLCLSEKLRQQLVERTLKELVTKWCEHIFSQFVLKHYNYFKSSFEHIQMVHEHLNKQVDMKEEEYVMYGDLLYHNKNYILTFIKICKNIFTVPNEFKNNRDGKSVFFPFYRDSKNETLNNLFITLELLLHSYDCNIVKKSLGLFLDMSDSIMFLPFDSSHFLIYLGMLKIVLRAFLLFNPPILTLQQKGKGGGQGVNNSNLLNRYEEKNNAGGGARRGDDLLHNDSMEVYTGEMNLFMKNDPQELTSYLHVIPSAFIKICKNYFCLQAKVYRLKESGGATSLDELLQLDTVKHFLFLFKDVDGSSSFDFRTIVADLFQQNACDYLRGVLVQCRLGAQGRKVPIVPRVGRALERPITVLKSTEEFDDYKYFTDEYIPPLPPVETWEELLMKEEIRNKAEDEKRSVDDYTLTHESRQKVLDIMRQTRLINHCNYEAQKNKQKNVLYFVTPKMGPYCKLMEGDKDKMESLISKVKEKFENKVQIVNMKMDVKMPLFEIFLQANIHTQIKIFHARGRTLQYRLPPPFWTKCKILKENKLLQEKYGGECAPGLFPRYDEYVMMEIMTECVFNDKYNYYVYDVNLEWENLCALTPENKELRKIVHQNVHVPTRLAVIKAFEEGIADFRDVIHEEHLIMLREQRKMKENRRYNF</sequence>
<proteinExistence type="predicted"/>
<name>A0A0D9QHJ5_PLAFR</name>
<keyword evidence="2" id="KW-1185">Reference proteome</keyword>
<protein>
    <submittedName>
        <fullName evidence="1">Uncharacterized protein</fullName>
    </submittedName>
</protein>
<dbReference type="OrthoDB" id="375802at2759"/>